<dbReference type="InterPro" id="IPR040026">
    <property type="entry name" value="FliD"/>
</dbReference>
<dbReference type="AlphaFoldDB" id="A0A212JVK7"/>
<comment type="subunit">
    <text evidence="2 5">Homopentamer.</text>
</comment>
<dbReference type="GO" id="GO:0005576">
    <property type="term" value="C:extracellular region"/>
    <property type="evidence" value="ECO:0007669"/>
    <property type="project" value="UniProtKB-SubCell"/>
</dbReference>
<dbReference type="Pfam" id="PF07195">
    <property type="entry name" value="FliD_C"/>
    <property type="match status" value="1"/>
</dbReference>
<dbReference type="EMBL" id="FLUO01000001">
    <property type="protein sequence ID" value="SBW03496.1"/>
    <property type="molecule type" value="Genomic_DNA"/>
</dbReference>
<comment type="subcellular location">
    <subcellularLocation>
        <location evidence="5">Secreted</location>
    </subcellularLocation>
    <subcellularLocation>
        <location evidence="5">Bacterial flagellum</location>
    </subcellularLocation>
</comment>
<dbReference type="GO" id="GO:0009421">
    <property type="term" value="C:bacterial-type flagellum filament cap"/>
    <property type="evidence" value="ECO:0007669"/>
    <property type="project" value="InterPro"/>
</dbReference>
<dbReference type="InterPro" id="IPR010809">
    <property type="entry name" value="FliD_C"/>
</dbReference>
<dbReference type="GO" id="GO:0007155">
    <property type="term" value="P:cell adhesion"/>
    <property type="evidence" value="ECO:0007669"/>
    <property type="project" value="InterPro"/>
</dbReference>
<proteinExistence type="inferred from homology"/>
<dbReference type="GO" id="GO:0071973">
    <property type="term" value="P:bacterial-type flagellum-dependent cell motility"/>
    <property type="evidence" value="ECO:0007669"/>
    <property type="project" value="TreeGrafter"/>
</dbReference>
<evidence type="ECO:0000256" key="3">
    <source>
        <dbReference type="ARBA" id="ARBA00023054"/>
    </source>
</evidence>
<comment type="function">
    <text evidence="5">Required for morphogenesis and for the elongation of the flagellar filament by facilitating polymerization of the flagellin monomers at the tip of growing filament. Forms a capping structure, which prevents flagellin subunits (transported through the central channel of the flagellum) from leaking out without polymerization at the distal end.</text>
</comment>
<dbReference type="GO" id="GO:0009424">
    <property type="term" value="C:bacterial-type flagellum hook"/>
    <property type="evidence" value="ECO:0007669"/>
    <property type="project" value="UniProtKB-UniRule"/>
</dbReference>
<evidence type="ECO:0000259" key="6">
    <source>
        <dbReference type="Pfam" id="PF02465"/>
    </source>
</evidence>
<name>A0A212JVK7_9PROT</name>
<dbReference type="PANTHER" id="PTHR30288">
    <property type="entry name" value="FLAGELLAR CAP/ASSEMBLY PROTEIN FLID"/>
    <property type="match status" value="1"/>
</dbReference>
<reference evidence="8" key="1">
    <citation type="submission" date="2016-04" db="EMBL/GenBank/DDBJ databases">
        <authorList>
            <person name="Evans L.H."/>
            <person name="Alamgir A."/>
            <person name="Owens N."/>
            <person name="Weber N.D."/>
            <person name="Virtaneva K."/>
            <person name="Barbian K."/>
            <person name="Babar A."/>
            <person name="Rosenke K."/>
        </authorList>
    </citation>
    <scope>NUCLEOTIDE SEQUENCE</scope>
    <source>
        <strain evidence="8">86</strain>
    </source>
</reference>
<evidence type="ECO:0000256" key="2">
    <source>
        <dbReference type="ARBA" id="ARBA00011255"/>
    </source>
</evidence>
<keyword evidence="8" id="KW-0966">Cell projection</keyword>
<sequence length="551" mass="57426">MSTTVTSASGTTYISGSGTSGFDSSALIEAAVEAKMAAAYRIDDQVDVLETEVTGWETMLSDLTAVSDAAEALSGAADDSVWDDRAAYLSSSTVSDPDDVLAVTVDEDAALGIYTVEVKQLATSHKVASSEQSSKTEALGLSGSFTLTEGDGTAATISVTEDMTLADIADAINDASSTTGVTATLMKTSDSGYTLVLASADTGQSITATDTDGSVLESLGILASDDGFANELQAAQDAIITIDGVTITSSSNDIEDVMPGVSLSLYDDSAGGTITLEVGQDLDGVADAITALVDAYNTYREFAILNQTTDENGAVDDAVLFGESLLRSANSALYDILGMSVEVDGTTYTLADLGISYDDDNYLEVDDDTLEEMLIQHADVVQAFFEQSVVSSSSDLYVAETPGGLAAGTYAVEITLNADGTLASASIDGVALEVSNKTITGADGTDYEGLRLVYTGSTDATVTLTVEAGLADSMAAGLADYVDDDGRIQDRIDSLNDTIDDKQERRDLIAERAEDYEAYLTEYYARIEVAMEAAETNLALVKALFNTDDDD</sequence>
<accession>A0A212JVK7</accession>
<evidence type="ECO:0000256" key="5">
    <source>
        <dbReference type="RuleBase" id="RU362066"/>
    </source>
</evidence>
<keyword evidence="8" id="KW-0969">Cilium</keyword>
<dbReference type="InterPro" id="IPR003481">
    <property type="entry name" value="FliD_N"/>
</dbReference>
<organism evidence="8">
    <name type="scientific">uncultured Alphaproteobacteria bacterium</name>
    <dbReference type="NCBI Taxonomy" id="91750"/>
    <lineage>
        <taxon>Bacteria</taxon>
        <taxon>Pseudomonadati</taxon>
        <taxon>Pseudomonadota</taxon>
        <taxon>Alphaproteobacteria</taxon>
        <taxon>environmental samples</taxon>
    </lineage>
</organism>
<evidence type="ECO:0000256" key="1">
    <source>
        <dbReference type="ARBA" id="ARBA00009764"/>
    </source>
</evidence>
<evidence type="ECO:0000313" key="8">
    <source>
        <dbReference type="EMBL" id="SBW03496.1"/>
    </source>
</evidence>
<feature type="domain" description="Flagellar hook-associated protein 2 N-terminal" evidence="6">
    <location>
        <begin position="20"/>
        <end position="125"/>
    </location>
</feature>
<keyword evidence="4 5" id="KW-0975">Bacterial flagellum</keyword>
<keyword evidence="5" id="KW-0964">Secreted</keyword>
<feature type="domain" description="Flagellar hook-associated protein 2 C-terminal" evidence="7">
    <location>
        <begin position="235"/>
        <end position="533"/>
    </location>
</feature>
<evidence type="ECO:0000259" key="7">
    <source>
        <dbReference type="Pfam" id="PF07195"/>
    </source>
</evidence>
<dbReference type="InterPro" id="IPR010810">
    <property type="entry name" value="Flagellin_hook_IN_motif"/>
</dbReference>
<comment type="similarity">
    <text evidence="1 5">Belongs to the FliD family.</text>
</comment>
<dbReference type="Pfam" id="PF02465">
    <property type="entry name" value="FliD_N"/>
    <property type="match status" value="1"/>
</dbReference>
<dbReference type="Pfam" id="PF07196">
    <property type="entry name" value="Flagellin_IN"/>
    <property type="match status" value="1"/>
</dbReference>
<gene>
    <name evidence="8" type="ORF">KL86APRO_11731</name>
</gene>
<protein>
    <recommendedName>
        <fullName evidence="5">Flagellar hook-associated protein 2</fullName>
        <shortName evidence="5">HAP2</shortName>
    </recommendedName>
    <alternativeName>
        <fullName evidence="5">Flagellar cap protein</fullName>
    </alternativeName>
</protein>
<dbReference type="Gene3D" id="3.30.70.2120">
    <property type="match status" value="1"/>
</dbReference>
<keyword evidence="8" id="KW-0282">Flagellum</keyword>
<keyword evidence="3" id="KW-0175">Coiled coil</keyword>
<evidence type="ECO:0000256" key="4">
    <source>
        <dbReference type="ARBA" id="ARBA00023143"/>
    </source>
</evidence>
<dbReference type="PANTHER" id="PTHR30288:SF0">
    <property type="entry name" value="FLAGELLAR HOOK-ASSOCIATED PROTEIN 2"/>
    <property type="match status" value="1"/>
</dbReference>